<organism evidence="2 3">
    <name type="scientific">Ceratodon purpureus</name>
    <name type="common">Fire moss</name>
    <name type="synonym">Dicranum purpureum</name>
    <dbReference type="NCBI Taxonomy" id="3225"/>
    <lineage>
        <taxon>Eukaryota</taxon>
        <taxon>Viridiplantae</taxon>
        <taxon>Streptophyta</taxon>
        <taxon>Embryophyta</taxon>
        <taxon>Bryophyta</taxon>
        <taxon>Bryophytina</taxon>
        <taxon>Bryopsida</taxon>
        <taxon>Dicranidae</taxon>
        <taxon>Pseudoditrichales</taxon>
        <taxon>Ditrichaceae</taxon>
        <taxon>Ceratodon</taxon>
    </lineage>
</organism>
<evidence type="ECO:0000313" key="3">
    <source>
        <dbReference type="Proteomes" id="UP000822688"/>
    </source>
</evidence>
<sequence length="59" mass="6661">MILAFLFFVVLKPCLKRCHGVECQKVEQCSCTCSNRTGEEWVARLGYRVPALTIQSLLA</sequence>
<keyword evidence="3" id="KW-1185">Reference proteome</keyword>
<dbReference type="EMBL" id="CM026427">
    <property type="protein sequence ID" value="KAG0568614.1"/>
    <property type="molecule type" value="Genomic_DNA"/>
</dbReference>
<evidence type="ECO:0000256" key="1">
    <source>
        <dbReference type="SAM" id="SignalP"/>
    </source>
</evidence>
<gene>
    <name evidence="2" type="ORF">KC19_6G033400</name>
</gene>
<dbReference type="Proteomes" id="UP000822688">
    <property type="component" value="Chromosome 6"/>
</dbReference>
<dbReference type="AlphaFoldDB" id="A0A8T0HEE3"/>
<proteinExistence type="predicted"/>
<evidence type="ECO:0008006" key="4">
    <source>
        <dbReference type="Google" id="ProtNLM"/>
    </source>
</evidence>
<accession>A0A8T0HEE3</accession>
<feature type="chain" id="PRO_5035801062" description="Secreted protein" evidence="1">
    <location>
        <begin position="21"/>
        <end position="59"/>
    </location>
</feature>
<keyword evidence="1" id="KW-0732">Signal</keyword>
<feature type="signal peptide" evidence="1">
    <location>
        <begin position="1"/>
        <end position="20"/>
    </location>
</feature>
<comment type="caution">
    <text evidence="2">The sequence shown here is derived from an EMBL/GenBank/DDBJ whole genome shotgun (WGS) entry which is preliminary data.</text>
</comment>
<reference evidence="2 3" key="1">
    <citation type="submission" date="2020-06" db="EMBL/GenBank/DDBJ databases">
        <title>WGS assembly of Ceratodon purpureus strain R40.</title>
        <authorList>
            <person name="Carey S.B."/>
            <person name="Jenkins J."/>
            <person name="Shu S."/>
            <person name="Lovell J.T."/>
            <person name="Sreedasyam A."/>
            <person name="Maumus F."/>
            <person name="Tiley G.P."/>
            <person name="Fernandez-Pozo N."/>
            <person name="Barry K."/>
            <person name="Chen C."/>
            <person name="Wang M."/>
            <person name="Lipzen A."/>
            <person name="Daum C."/>
            <person name="Saski C.A."/>
            <person name="Payton A.C."/>
            <person name="Mcbreen J.C."/>
            <person name="Conrad R.E."/>
            <person name="Kollar L.M."/>
            <person name="Olsson S."/>
            <person name="Huttunen S."/>
            <person name="Landis J.B."/>
            <person name="Wickett N.J."/>
            <person name="Johnson M.G."/>
            <person name="Rensing S.A."/>
            <person name="Grimwood J."/>
            <person name="Schmutz J."/>
            <person name="Mcdaniel S.F."/>
        </authorList>
    </citation>
    <scope>NUCLEOTIDE SEQUENCE [LARGE SCALE GENOMIC DNA]</scope>
    <source>
        <strain evidence="2 3">R40</strain>
    </source>
</reference>
<protein>
    <recommendedName>
        <fullName evidence="4">Secreted protein</fullName>
    </recommendedName>
</protein>
<name>A0A8T0HEE3_CERPU</name>
<evidence type="ECO:0000313" key="2">
    <source>
        <dbReference type="EMBL" id="KAG0568614.1"/>
    </source>
</evidence>